<comment type="caution">
    <text evidence="3">The sequence shown here is derived from an EMBL/GenBank/DDBJ whole genome shotgun (WGS) entry which is preliminary data.</text>
</comment>
<evidence type="ECO:0000313" key="4">
    <source>
        <dbReference type="Proteomes" id="UP000430222"/>
    </source>
</evidence>
<reference evidence="3 4" key="1">
    <citation type="submission" date="2019-08" db="EMBL/GenBank/DDBJ databases">
        <title>In-depth cultivation of the pig gut microbiome towards novel bacterial diversity and tailored functional studies.</title>
        <authorList>
            <person name="Wylensek D."/>
            <person name="Hitch T.C.A."/>
            <person name="Clavel T."/>
        </authorList>
    </citation>
    <scope>NUCLEOTIDE SEQUENCE [LARGE SCALE GENOMIC DNA]</scope>
    <source>
        <strain evidence="4">WCA-380-WT-3B3</strain>
    </source>
</reference>
<evidence type="ECO:0000313" key="3">
    <source>
        <dbReference type="EMBL" id="MSV23606.1"/>
    </source>
</evidence>
<keyword evidence="1" id="KW-0732">Signal</keyword>
<dbReference type="AlphaFoldDB" id="A0A6I2UWG3"/>
<organism evidence="3 4">
    <name type="scientific">Selenomonas montiformis</name>
    <dbReference type="NCBI Taxonomy" id="2652285"/>
    <lineage>
        <taxon>Bacteria</taxon>
        <taxon>Bacillati</taxon>
        <taxon>Bacillota</taxon>
        <taxon>Negativicutes</taxon>
        <taxon>Selenomonadales</taxon>
        <taxon>Selenomonadaceae</taxon>
        <taxon>Selenomonas</taxon>
    </lineage>
</organism>
<evidence type="ECO:0000259" key="2">
    <source>
        <dbReference type="PROSITE" id="PS51208"/>
    </source>
</evidence>
<protein>
    <submittedName>
        <fullName evidence="3">Autotransporter outer membrane beta-barrel domain-containing protein</fullName>
    </submittedName>
</protein>
<feature type="signal peptide" evidence="1">
    <location>
        <begin position="1"/>
        <end position="38"/>
    </location>
</feature>
<dbReference type="RefSeq" id="WP_154619373.1">
    <property type="nucleotide sequence ID" value="NZ_VUNL01000001.1"/>
</dbReference>
<accession>A0A6I2UWG3</accession>
<proteinExistence type="predicted"/>
<dbReference type="PROSITE" id="PS51208">
    <property type="entry name" value="AUTOTRANSPORTER"/>
    <property type="match status" value="1"/>
</dbReference>
<dbReference type="Proteomes" id="UP000430222">
    <property type="component" value="Unassembled WGS sequence"/>
</dbReference>
<dbReference type="EMBL" id="VUNL01000001">
    <property type="protein sequence ID" value="MSV23606.1"/>
    <property type="molecule type" value="Genomic_DNA"/>
</dbReference>
<gene>
    <name evidence="3" type="ORF">FYJ78_00020</name>
</gene>
<dbReference type="SMART" id="SM00869">
    <property type="entry name" value="Autotransporter"/>
    <property type="match status" value="1"/>
</dbReference>
<dbReference type="Gene3D" id="2.40.128.130">
    <property type="entry name" value="Autotransporter beta-domain"/>
    <property type="match status" value="1"/>
</dbReference>
<dbReference type="InterPro" id="IPR036709">
    <property type="entry name" value="Autotransporte_beta_dom_sf"/>
</dbReference>
<sequence length="677" mass="70806">MVQNGQVNKKSSKWLRLAVGTALLAGVSGSVMPGMAGAAEATVTGMSGDNGFYSQLAEKTVIKHDGWEEKWYSANGSDSTGNTITFKDFTSETYDLRVCGGYGNGTDVTGNVITISDSTTRGLLAGGYTSGTDNVSGNVVTIGANVKIKPEPGYPGDVPGLQVFGGYAAAKDTQSISGNTVNILGSVQLSALKGGENASYNVGLNGNTLNIAAKNVSTNYFGSFENINFFLPADIAQGDTMLTVTNDGSSTDMANVKVGVAAQHGVGLKEGDMVKLLVNDNGLSNAPTETTKIADKDVKMIAAGNVLSDKEYTFTLGTTDTALTATVKSITDTTGDTGNTGNTGNTGDSEVKNVIGGDNAEASAIKTSQRVKSLVETQAAAATVLNMSSDMLTGAGFTQAKTAAAAAQAGEFAPFAAMGGSNLRVKSGSHVDTKGYNLNVGFAREVKKGNKTYLLAPVVEYGRGNYDSYQNNGIKADGKSRLWGVGVMGRQTNSRGLYYEGSLRVGRVSSDYNGWLSSVTHASYDSDSNYWAGHIGVGTVAKINGKDTLDTYAKYFYSQQDGDKVRVKIDGAADDQIEFDNVESQRLRLGARLTHQVNENSSLYGGVAYQAETKGEDRATYHGNETAAPSVKGSSVMMELGWQVKPGNGPVSVDLGVTGWAGKQRGVIGNLGLKWNF</sequence>
<feature type="domain" description="Autotransporter" evidence="2">
    <location>
        <begin position="407"/>
        <end position="677"/>
    </location>
</feature>
<feature type="chain" id="PRO_5026146224" evidence="1">
    <location>
        <begin position="39"/>
        <end position="677"/>
    </location>
</feature>
<dbReference type="InterPro" id="IPR005546">
    <property type="entry name" value="Autotransporte_beta"/>
</dbReference>
<keyword evidence="4" id="KW-1185">Reference proteome</keyword>
<evidence type="ECO:0000256" key="1">
    <source>
        <dbReference type="SAM" id="SignalP"/>
    </source>
</evidence>
<name>A0A6I2UWG3_9FIRM</name>
<dbReference type="SUPFAM" id="SSF103515">
    <property type="entry name" value="Autotransporter"/>
    <property type="match status" value="1"/>
</dbReference>